<evidence type="ECO:0000313" key="5">
    <source>
        <dbReference type="Proteomes" id="UP001597349"/>
    </source>
</evidence>
<reference evidence="5" key="1">
    <citation type="journal article" date="2019" name="Int. J. Syst. Evol. Microbiol.">
        <title>The Global Catalogue of Microorganisms (GCM) 10K type strain sequencing project: providing services to taxonomists for standard genome sequencing and annotation.</title>
        <authorList>
            <consortium name="The Broad Institute Genomics Platform"/>
            <consortium name="The Broad Institute Genome Sequencing Center for Infectious Disease"/>
            <person name="Wu L."/>
            <person name="Ma J."/>
        </authorList>
    </citation>
    <scope>NUCLEOTIDE SEQUENCE [LARGE SCALE GENOMIC DNA]</scope>
    <source>
        <strain evidence="5">CGMCC 1.16226</strain>
    </source>
</reference>
<dbReference type="SUPFAM" id="SSF47473">
    <property type="entry name" value="EF-hand"/>
    <property type="match status" value="1"/>
</dbReference>
<dbReference type="InterPro" id="IPR011992">
    <property type="entry name" value="EF-hand-dom_pair"/>
</dbReference>
<evidence type="ECO:0000256" key="2">
    <source>
        <dbReference type="SAM" id="SignalP"/>
    </source>
</evidence>
<feature type="domain" description="EF-hand" evidence="3">
    <location>
        <begin position="112"/>
        <end position="147"/>
    </location>
</feature>
<evidence type="ECO:0000313" key="4">
    <source>
        <dbReference type="EMBL" id="MFD2058126.1"/>
    </source>
</evidence>
<organism evidence="4 5">
    <name type="scientific">Mesorhizobium calcicola</name>
    <dbReference type="NCBI Taxonomy" id="1300310"/>
    <lineage>
        <taxon>Bacteria</taxon>
        <taxon>Pseudomonadati</taxon>
        <taxon>Pseudomonadota</taxon>
        <taxon>Alphaproteobacteria</taxon>
        <taxon>Hyphomicrobiales</taxon>
        <taxon>Phyllobacteriaceae</taxon>
        <taxon>Mesorhizobium</taxon>
    </lineage>
</organism>
<dbReference type="InterPro" id="IPR002048">
    <property type="entry name" value="EF_hand_dom"/>
</dbReference>
<feature type="chain" id="PRO_5047344675" description="EF-hand domain-containing protein" evidence="2">
    <location>
        <begin position="25"/>
        <end position="160"/>
    </location>
</feature>
<gene>
    <name evidence="4" type="ORF">ACFSQT_35110</name>
</gene>
<accession>A0ABW4WPN0</accession>
<keyword evidence="5" id="KW-1185">Reference proteome</keyword>
<feature type="region of interest" description="Disordered" evidence="1">
    <location>
        <begin position="131"/>
        <end position="160"/>
    </location>
</feature>
<sequence length="160" mass="17641">MRTTTKLALAFVALAGAVGTTAYAENSASEKLREGTMMRLNRVMIDSNGTITFYQFSDAMNARLKKLVADNGGKLTVAQLADALEKARFEQMAKRIIARYDTKGDGTLTIDDITSRQKKVFAMLDRNNDGKIEKSELPKGGRFGRHRQWDGGGNDGDDMQ</sequence>
<dbReference type="RefSeq" id="WP_379026621.1">
    <property type="nucleotide sequence ID" value="NZ_JBHUGY010000070.1"/>
</dbReference>
<protein>
    <recommendedName>
        <fullName evidence="3">EF-hand domain-containing protein</fullName>
    </recommendedName>
</protein>
<comment type="caution">
    <text evidence="4">The sequence shown here is derived from an EMBL/GenBank/DDBJ whole genome shotgun (WGS) entry which is preliminary data.</text>
</comment>
<evidence type="ECO:0000259" key="3">
    <source>
        <dbReference type="PROSITE" id="PS50222"/>
    </source>
</evidence>
<evidence type="ECO:0000256" key="1">
    <source>
        <dbReference type="SAM" id="MobiDB-lite"/>
    </source>
</evidence>
<dbReference type="PROSITE" id="PS50222">
    <property type="entry name" value="EF_HAND_2"/>
    <property type="match status" value="1"/>
</dbReference>
<dbReference type="Gene3D" id="1.10.238.10">
    <property type="entry name" value="EF-hand"/>
    <property type="match status" value="1"/>
</dbReference>
<proteinExistence type="predicted"/>
<dbReference type="EMBL" id="JBHUGY010000070">
    <property type="protein sequence ID" value="MFD2058126.1"/>
    <property type="molecule type" value="Genomic_DNA"/>
</dbReference>
<dbReference type="Pfam" id="PF13202">
    <property type="entry name" value="EF-hand_5"/>
    <property type="match status" value="1"/>
</dbReference>
<keyword evidence="2" id="KW-0732">Signal</keyword>
<dbReference type="InterPro" id="IPR018247">
    <property type="entry name" value="EF_Hand_1_Ca_BS"/>
</dbReference>
<feature type="signal peptide" evidence="2">
    <location>
        <begin position="1"/>
        <end position="24"/>
    </location>
</feature>
<dbReference type="Proteomes" id="UP001597349">
    <property type="component" value="Unassembled WGS sequence"/>
</dbReference>
<name>A0ABW4WPN0_9HYPH</name>
<dbReference type="PROSITE" id="PS00018">
    <property type="entry name" value="EF_HAND_1"/>
    <property type="match status" value="1"/>
</dbReference>